<keyword evidence="5" id="KW-0496">Mitochondrion</keyword>
<keyword evidence="3" id="KW-0809">Transit peptide</keyword>
<evidence type="ECO:0000256" key="1">
    <source>
        <dbReference type="ARBA" id="ARBA00004173"/>
    </source>
</evidence>
<dbReference type="Proteomes" id="UP000051574">
    <property type="component" value="Unassembled WGS sequence"/>
</dbReference>
<dbReference type="InterPro" id="IPR026299">
    <property type="entry name" value="MRP-S31"/>
</dbReference>
<dbReference type="OrthoDB" id="5989925at2759"/>
<evidence type="ECO:0000256" key="3">
    <source>
        <dbReference type="ARBA" id="ARBA00022946"/>
    </source>
</evidence>
<evidence type="ECO:0000256" key="8">
    <source>
        <dbReference type="ARBA" id="ARBA00035363"/>
    </source>
</evidence>
<organism evidence="10 11">
    <name type="scientific">Oryctes borbonicus</name>
    <dbReference type="NCBI Taxonomy" id="1629725"/>
    <lineage>
        <taxon>Eukaryota</taxon>
        <taxon>Metazoa</taxon>
        <taxon>Ecdysozoa</taxon>
        <taxon>Arthropoda</taxon>
        <taxon>Hexapoda</taxon>
        <taxon>Insecta</taxon>
        <taxon>Pterygota</taxon>
        <taxon>Neoptera</taxon>
        <taxon>Endopterygota</taxon>
        <taxon>Coleoptera</taxon>
        <taxon>Polyphaga</taxon>
        <taxon>Scarabaeiformia</taxon>
        <taxon>Scarabaeidae</taxon>
        <taxon>Dynastinae</taxon>
        <taxon>Oryctes</taxon>
    </lineage>
</organism>
<dbReference type="Pfam" id="PF15433">
    <property type="entry name" value="MRP-S31"/>
    <property type="match status" value="1"/>
</dbReference>
<evidence type="ECO:0000313" key="10">
    <source>
        <dbReference type="EMBL" id="KRT81089.1"/>
    </source>
</evidence>
<evidence type="ECO:0000256" key="4">
    <source>
        <dbReference type="ARBA" id="ARBA00022980"/>
    </source>
</evidence>
<evidence type="ECO:0000256" key="2">
    <source>
        <dbReference type="ARBA" id="ARBA00011057"/>
    </source>
</evidence>
<dbReference type="PANTHER" id="PTHR13231">
    <property type="entry name" value="MITOCHONDRIAL RIBOSOMAL PROTEIN S31"/>
    <property type="match status" value="1"/>
</dbReference>
<keyword evidence="6" id="KW-0687">Ribonucleoprotein</keyword>
<dbReference type="EMBL" id="LJIG01016275">
    <property type="protein sequence ID" value="KRT81089.1"/>
    <property type="molecule type" value="Genomic_DNA"/>
</dbReference>
<evidence type="ECO:0000256" key="5">
    <source>
        <dbReference type="ARBA" id="ARBA00023128"/>
    </source>
</evidence>
<keyword evidence="4" id="KW-0689">Ribosomal protein</keyword>
<evidence type="ECO:0000313" key="11">
    <source>
        <dbReference type="Proteomes" id="UP000051574"/>
    </source>
</evidence>
<comment type="similarity">
    <text evidence="2">Belongs to the mitochondrion-specific ribosomal protein mS31 family.</text>
</comment>
<dbReference type="GO" id="GO:0003735">
    <property type="term" value="F:structural constituent of ribosome"/>
    <property type="evidence" value="ECO:0007669"/>
    <property type="project" value="InterPro"/>
</dbReference>
<evidence type="ECO:0000256" key="9">
    <source>
        <dbReference type="SAM" id="MobiDB-lite"/>
    </source>
</evidence>
<feature type="non-terminal residue" evidence="10">
    <location>
        <position position="301"/>
    </location>
</feature>
<accession>A0A0T6B145</accession>
<keyword evidence="11" id="KW-1185">Reference proteome</keyword>
<evidence type="ECO:0000256" key="6">
    <source>
        <dbReference type="ARBA" id="ARBA00023274"/>
    </source>
</evidence>
<dbReference type="GO" id="GO:0005763">
    <property type="term" value="C:mitochondrial small ribosomal subunit"/>
    <property type="evidence" value="ECO:0007669"/>
    <property type="project" value="InterPro"/>
</dbReference>
<sequence>MNKISFYVRYPLKNISVASYHLTHIPLKSHVKGAKDDDKPAASPKKKETNKEALNKLNLLLKQIVDGDTVNITSKLELAKPVPKRISKRHDKSEAEETEKHVVEQDVVSSVKNVAKSLGGDTKQTESELLSKLLNLEDTTLDDRASSMNLSEVIRGMKIDRSTKSVENITRAAQVRDILQKSKYKKGTEEPSSFIKRRPRNVQQIAGREKERVNFFSGNGLGIFTDVAQYIGGEPNKTWQKLYERDLKLAVTHPPANYFQQMILWTEQGKIWKFPIDNEQGMEEEQNVYFAEHIFLEKHLE</sequence>
<comment type="subcellular location">
    <subcellularLocation>
        <location evidence="1">Mitochondrion</location>
    </subcellularLocation>
</comment>
<dbReference type="AlphaFoldDB" id="A0A0T6B145"/>
<feature type="compositionally biased region" description="Basic and acidic residues" evidence="9">
    <location>
        <begin position="33"/>
        <end position="50"/>
    </location>
</feature>
<gene>
    <name evidence="10" type="ORF">AMK59_5825</name>
</gene>
<feature type="region of interest" description="Disordered" evidence="9">
    <location>
        <begin position="31"/>
        <end position="50"/>
    </location>
</feature>
<dbReference type="PANTHER" id="PTHR13231:SF3">
    <property type="entry name" value="SMALL RIBOSOMAL SUBUNIT PROTEIN MS31"/>
    <property type="match status" value="1"/>
</dbReference>
<protein>
    <recommendedName>
        <fullName evidence="7">Small ribosomal subunit protein mS31</fullName>
    </recommendedName>
    <alternativeName>
        <fullName evidence="8">28S ribosomal protein S31, mitochondrial</fullName>
    </alternativeName>
</protein>
<evidence type="ECO:0000256" key="7">
    <source>
        <dbReference type="ARBA" id="ARBA00035133"/>
    </source>
</evidence>
<proteinExistence type="inferred from homology"/>
<name>A0A0T6B145_9SCAR</name>
<reference evidence="10 11" key="1">
    <citation type="submission" date="2015-09" db="EMBL/GenBank/DDBJ databases">
        <title>Draft genome of the scarab beetle Oryctes borbonicus.</title>
        <authorList>
            <person name="Meyer J.M."/>
            <person name="Markov G.V."/>
            <person name="Baskaran P."/>
            <person name="Herrmann M."/>
            <person name="Sommer R.J."/>
            <person name="Roedelsperger C."/>
        </authorList>
    </citation>
    <scope>NUCLEOTIDE SEQUENCE [LARGE SCALE GENOMIC DNA]</scope>
    <source>
        <strain evidence="10">OB123</strain>
        <tissue evidence="10">Whole animal</tissue>
    </source>
</reference>
<comment type="caution">
    <text evidence="10">The sequence shown here is derived from an EMBL/GenBank/DDBJ whole genome shotgun (WGS) entry which is preliminary data.</text>
</comment>